<dbReference type="AlphaFoldDB" id="A0A183IVZ5"/>
<dbReference type="WBParaSite" id="SBAD_0000808501-mRNA-1">
    <property type="protein sequence ID" value="SBAD_0000808501-mRNA-1"/>
    <property type="gene ID" value="SBAD_0000808501"/>
</dbReference>
<accession>A0A183IVZ5</accession>
<evidence type="ECO:0000313" key="2">
    <source>
        <dbReference type="Proteomes" id="UP000270296"/>
    </source>
</evidence>
<reference evidence="1 2" key="2">
    <citation type="submission" date="2018-11" db="EMBL/GenBank/DDBJ databases">
        <authorList>
            <consortium name="Pathogen Informatics"/>
        </authorList>
    </citation>
    <scope>NUCLEOTIDE SEQUENCE [LARGE SCALE GENOMIC DNA]</scope>
</reference>
<name>A0A183IVZ5_9BILA</name>
<evidence type="ECO:0000313" key="3">
    <source>
        <dbReference type="WBParaSite" id="SBAD_0000808501-mRNA-1"/>
    </source>
</evidence>
<reference evidence="3" key="1">
    <citation type="submission" date="2016-06" db="UniProtKB">
        <authorList>
            <consortium name="WormBaseParasite"/>
        </authorList>
    </citation>
    <scope>IDENTIFICATION</scope>
</reference>
<gene>
    <name evidence="1" type="ORF">SBAD_LOCUS7792</name>
</gene>
<evidence type="ECO:0000313" key="1">
    <source>
        <dbReference type="EMBL" id="VDP14323.1"/>
    </source>
</evidence>
<dbReference type="EMBL" id="UZAM01010949">
    <property type="protein sequence ID" value="VDP14323.1"/>
    <property type="molecule type" value="Genomic_DNA"/>
</dbReference>
<sequence>MGITTRRLSSEQRRDGHSIIVGRSVDQWSAVPKPPPSTMTKGESRCVPFPFQYLVVRINEPTLWLKKSINAAIAVSSLLSRRLAPPAVPPRRRAFITER</sequence>
<protein>
    <submittedName>
        <fullName evidence="1 3">Uncharacterized protein</fullName>
    </submittedName>
</protein>
<dbReference type="Proteomes" id="UP000270296">
    <property type="component" value="Unassembled WGS sequence"/>
</dbReference>
<proteinExistence type="predicted"/>
<keyword evidence="2" id="KW-1185">Reference proteome</keyword>
<organism evidence="3">
    <name type="scientific">Soboliphyme baturini</name>
    <dbReference type="NCBI Taxonomy" id="241478"/>
    <lineage>
        <taxon>Eukaryota</taxon>
        <taxon>Metazoa</taxon>
        <taxon>Ecdysozoa</taxon>
        <taxon>Nematoda</taxon>
        <taxon>Enoplea</taxon>
        <taxon>Dorylaimia</taxon>
        <taxon>Dioctophymatida</taxon>
        <taxon>Dioctophymatoidea</taxon>
        <taxon>Soboliphymatidae</taxon>
        <taxon>Soboliphyme</taxon>
    </lineage>
</organism>